<keyword evidence="3" id="KW-1185">Reference proteome</keyword>
<protein>
    <submittedName>
        <fullName evidence="2">Uncharacterized protein</fullName>
    </submittedName>
</protein>
<evidence type="ECO:0000256" key="1">
    <source>
        <dbReference type="SAM" id="MobiDB-lite"/>
    </source>
</evidence>
<comment type="caution">
    <text evidence="2">The sequence shown here is derived from an EMBL/GenBank/DDBJ whole genome shotgun (WGS) entry which is preliminary data.</text>
</comment>
<dbReference type="RefSeq" id="WP_343972636.1">
    <property type="nucleotide sequence ID" value="NZ_BAAAJG010000003.1"/>
</dbReference>
<reference evidence="3" key="1">
    <citation type="journal article" date="2019" name="Int. J. Syst. Evol. Microbiol.">
        <title>The Global Catalogue of Microorganisms (GCM) 10K type strain sequencing project: providing services to taxonomists for standard genome sequencing and annotation.</title>
        <authorList>
            <consortium name="The Broad Institute Genomics Platform"/>
            <consortium name="The Broad Institute Genome Sequencing Center for Infectious Disease"/>
            <person name="Wu L."/>
            <person name="Ma J."/>
        </authorList>
    </citation>
    <scope>NUCLEOTIDE SEQUENCE [LARGE SCALE GENOMIC DNA]</scope>
    <source>
        <strain evidence="3">JCM 12165</strain>
    </source>
</reference>
<dbReference type="EMBL" id="JBHUCP010000001">
    <property type="protein sequence ID" value="MFD1528229.1"/>
    <property type="molecule type" value="Genomic_DNA"/>
</dbReference>
<proteinExistence type="predicted"/>
<feature type="region of interest" description="Disordered" evidence="1">
    <location>
        <begin position="113"/>
        <end position="142"/>
    </location>
</feature>
<accession>A0ABW4FDH4</accession>
<organism evidence="2 3">
    <name type="scientific">Pseudonocardia aurantiaca</name>
    <dbReference type="NCBI Taxonomy" id="75290"/>
    <lineage>
        <taxon>Bacteria</taxon>
        <taxon>Bacillati</taxon>
        <taxon>Actinomycetota</taxon>
        <taxon>Actinomycetes</taxon>
        <taxon>Pseudonocardiales</taxon>
        <taxon>Pseudonocardiaceae</taxon>
        <taxon>Pseudonocardia</taxon>
    </lineage>
</organism>
<sequence length="142" mass="15745">MPSEPSVPASTTPVKDYLDRPARGATEDHLVVPRSLAQSMPLRWQQVFVGLLADLHDAYGHLTWPDYKIVPSRRELLVDLDEEQLRAAGYHADLGPDGELEYRDADDQVVDDPERHRVLAPVDDPLPPASAGRVEPRPAAPL</sequence>
<name>A0ABW4FDH4_9PSEU</name>
<evidence type="ECO:0000313" key="3">
    <source>
        <dbReference type="Proteomes" id="UP001597145"/>
    </source>
</evidence>
<dbReference type="Proteomes" id="UP001597145">
    <property type="component" value="Unassembled WGS sequence"/>
</dbReference>
<evidence type="ECO:0000313" key="2">
    <source>
        <dbReference type="EMBL" id="MFD1528229.1"/>
    </source>
</evidence>
<gene>
    <name evidence="2" type="ORF">ACFSCY_02115</name>
</gene>
<feature type="region of interest" description="Disordered" evidence="1">
    <location>
        <begin position="1"/>
        <end position="22"/>
    </location>
</feature>